<dbReference type="InterPro" id="IPR047867">
    <property type="entry name" value="Ribosomal_uL22_bac/org-type"/>
</dbReference>
<dbReference type="Pfam" id="PF00237">
    <property type="entry name" value="Ribosomal_L22"/>
    <property type="match status" value="1"/>
</dbReference>
<gene>
    <name evidence="7" type="primary">rplV</name>
    <name evidence="11" type="ORF">CEE36_07995</name>
</gene>
<dbReference type="Gene3D" id="3.90.470.10">
    <property type="entry name" value="Ribosomal protein L22/L17"/>
    <property type="match status" value="1"/>
</dbReference>
<dbReference type="InterPro" id="IPR005727">
    <property type="entry name" value="Ribosomal_uL22_bac/chlpt-type"/>
</dbReference>
<evidence type="ECO:0000256" key="7">
    <source>
        <dbReference type="HAMAP-Rule" id="MF_01331"/>
    </source>
</evidence>
<keyword evidence="4 7" id="KW-0689">Ribosomal protein</keyword>
<evidence type="ECO:0000256" key="1">
    <source>
        <dbReference type="ARBA" id="ARBA00009451"/>
    </source>
</evidence>
<evidence type="ECO:0000313" key="11">
    <source>
        <dbReference type="EMBL" id="TKJ41985.1"/>
    </source>
</evidence>
<dbReference type="PANTHER" id="PTHR13501">
    <property type="entry name" value="CHLOROPLAST 50S RIBOSOMAL PROTEIN L22-RELATED"/>
    <property type="match status" value="1"/>
</dbReference>
<dbReference type="NCBIfam" id="TIGR01044">
    <property type="entry name" value="rplV_bact"/>
    <property type="match status" value="1"/>
</dbReference>
<evidence type="ECO:0000256" key="4">
    <source>
        <dbReference type="ARBA" id="ARBA00022980"/>
    </source>
</evidence>
<organism evidence="11 12">
    <name type="scientific">candidate division TA06 bacterium B3_TA06</name>
    <dbReference type="NCBI Taxonomy" id="2012487"/>
    <lineage>
        <taxon>Bacteria</taxon>
        <taxon>Bacteria division TA06</taxon>
    </lineage>
</organism>
<evidence type="ECO:0000256" key="3">
    <source>
        <dbReference type="ARBA" id="ARBA00022884"/>
    </source>
</evidence>
<dbReference type="EMBL" id="NJBO01000012">
    <property type="protein sequence ID" value="TKJ41985.1"/>
    <property type="molecule type" value="Genomic_DNA"/>
</dbReference>
<dbReference type="HAMAP" id="MF_01331_B">
    <property type="entry name" value="Ribosomal_uL22_B"/>
    <property type="match status" value="1"/>
</dbReference>
<dbReference type="GO" id="GO:0022625">
    <property type="term" value="C:cytosolic large ribosomal subunit"/>
    <property type="evidence" value="ECO:0007669"/>
    <property type="project" value="TreeGrafter"/>
</dbReference>
<dbReference type="CDD" id="cd00336">
    <property type="entry name" value="Ribosomal_L22"/>
    <property type="match status" value="1"/>
</dbReference>
<dbReference type="GO" id="GO:0003735">
    <property type="term" value="F:structural constituent of ribosome"/>
    <property type="evidence" value="ECO:0007669"/>
    <property type="project" value="InterPro"/>
</dbReference>
<evidence type="ECO:0000256" key="6">
    <source>
        <dbReference type="ARBA" id="ARBA00035207"/>
    </source>
</evidence>
<comment type="subunit">
    <text evidence="7 9">Part of the 50S ribosomal subunit.</text>
</comment>
<evidence type="ECO:0000256" key="2">
    <source>
        <dbReference type="ARBA" id="ARBA00022730"/>
    </source>
</evidence>
<sequence length="118" mass="13387">MSEVIARARFVRGSAKKFTRILGLIRGRQVDEALRILAFLNKPSKEPILKTLRSAIANAESRLGKAKFERQGYFVVDARADTGPIMRRLRAAPRGRGVIIRKRFAHLTVKISDEKRTE</sequence>
<protein>
    <recommendedName>
        <fullName evidence="6 7">Large ribosomal subunit protein uL22</fullName>
    </recommendedName>
</protein>
<evidence type="ECO:0000256" key="9">
    <source>
        <dbReference type="RuleBase" id="RU004006"/>
    </source>
</evidence>
<name>A0A532V464_UNCT6</name>
<dbReference type="Proteomes" id="UP000317778">
    <property type="component" value="Unassembled WGS sequence"/>
</dbReference>
<evidence type="ECO:0000256" key="8">
    <source>
        <dbReference type="RuleBase" id="RU004005"/>
    </source>
</evidence>
<comment type="function">
    <text evidence="7 10">This protein binds specifically to 23S rRNA; its binding is stimulated by other ribosomal proteins, e.g., L4, L17, and L20. It is important during the early stages of 50S assembly. It makes multiple contacts with different domains of the 23S rRNA in the assembled 50S subunit and ribosome.</text>
</comment>
<evidence type="ECO:0000256" key="10">
    <source>
        <dbReference type="RuleBase" id="RU004008"/>
    </source>
</evidence>
<accession>A0A532V464</accession>
<dbReference type="InterPro" id="IPR001063">
    <property type="entry name" value="Ribosomal_uL22"/>
</dbReference>
<keyword evidence="5 7" id="KW-0687">Ribonucleoprotein</keyword>
<keyword evidence="3 7" id="KW-0694">RNA-binding</keyword>
<comment type="similarity">
    <text evidence="1 7 8">Belongs to the universal ribosomal protein uL22 family.</text>
</comment>
<evidence type="ECO:0000313" key="12">
    <source>
        <dbReference type="Proteomes" id="UP000317778"/>
    </source>
</evidence>
<reference evidence="11 12" key="1">
    <citation type="submission" date="2017-06" db="EMBL/GenBank/DDBJ databases">
        <title>Novel microbial phyla capable of carbon fixation and sulfur reduction in deep-sea sediments.</title>
        <authorList>
            <person name="Huang J."/>
            <person name="Baker B."/>
            <person name="Wang Y."/>
        </authorList>
    </citation>
    <scope>NUCLEOTIDE SEQUENCE [LARGE SCALE GENOMIC DNA]</scope>
    <source>
        <strain evidence="11">B3_TA06</strain>
    </source>
</reference>
<comment type="function">
    <text evidence="7">The globular domain of the protein is located near the polypeptide exit tunnel on the outside of the subunit, while an extended beta-hairpin is found that lines the wall of the exit tunnel in the center of the 70S ribosome.</text>
</comment>
<proteinExistence type="inferred from homology"/>
<dbReference type="PANTHER" id="PTHR13501:SF8">
    <property type="entry name" value="LARGE RIBOSOMAL SUBUNIT PROTEIN UL22M"/>
    <property type="match status" value="1"/>
</dbReference>
<dbReference type="GO" id="GO:0006412">
    <property type="term" value="P:translation"/>
    <property type="evidence" value="ECO:0007669"/>
    <property type="project" value="UniProtKB-UniRule"/>
</dbReference>
<evidence type="ECO:0000256" key="5">
    <source>
        <dbReference type="ARBA" id="ARBA00023274"/>
    </source>
</evidence>
<dbReference type="InterPro" id="IPR036394">
    <property type="entry name" value="Ribosomal_uL22_sf"/>
</dbReference>
<dbReference type="GO" id="GO:0019843">
    <property type="term" value="F:rRNA binding"/>
    <property type="evidence" value="ECO:0007669"/>
    <property type="project" value="UniProtKB-UniRule"/>
</dbReference>
<keyword evidence="2 7" id="KW-0699">rRNA-binding</keyword>
<dbReference type="SUPFAM" id="SSF54843">
    <property type="entry name" value="Ribosomal protein L22"/>
    <property type="match status" value="1"/>
</dbReference>
<dbReference type="AlphaFoldDB" id="A0A532V464"/>
<comment type="caution">
    <text evidence="11">The sequence shown here is derived from an EMBL/GenBank/DDBJ whole genome shotgun (WGS) entry which is preliminary data.</text>
</comment>